<comment type="similarity">
    <text evidence="1">Belongs to the HAD-like hydrolase superfamily. S-2-haloalkanoic acid dehalogenase family.</text>
</comment>
<dbReference type="SUPFAM" id="SSF56784">
    <property type="entry name" value="HAD-like"/>
    <property type="match status" value="1"/>
</dbReference>
<dbReference type="HOGENOM" id="CLU_045011_3_1_11"/>
<dbReference type="eggNOG" id="COG1011">
    <property type="taxonomic scope" value="Bacteria"/>
</dbReference>
<dbReference type="PANTHER" id="PTHR43316:SF3">
    <property type="entry name" value="HALOACID DEHALOGENASE, TYPE II (AFU_ORTHOLOGUE AFUA_2G07750)-RELATED"/>
    <property type="match status" value="1"/>
</dbReference>
<keyword evidence="4" id="KW-1185">Reference proteome</keyword>
<dbReference type="Gene3D" id="3.40.50.1000">
    <property type="entry name" value="HAD superfamily/HAD-like"/>
    <property type="match status" value="1"/>
</dbReference>
<dbReference type="InterPro" id="IPR006439">
    <property type="entry name" value="HAD-SF_hydro_IA"/>
</dbReference>
<evidence type="ECO:0000313" key="4">
    <source>
        <dbReference type="Proteomes" id="UP000062973"/>
    </source>
</evidence>
<dbReference type="GO" id="GO:0019120">
    <property type="term" value="F:hydrolase activity, acting on acid halide bonds, in C-halide compounds"/>
    <property type="evidence" value="ECO:0007669"/>
    <property type="project" value="InterPro"/>
</dbReference>
<dbReference type="Proteomes" id="UP000062973">
    <property type="component" value="Chromosome"/>
</dbReference>
<dbReference type="PANTHER" id="PTHR43316">
    <property type="entry name" value="HYDROLASE, HALOACID DELAHOGENASE-RELATED"/>
    <property type="match status" value="1"/>
</dbReference>
<protein>
    <submittedName>
        <fullName evidence="3">2-haloacid dehalogenase</fullName>
    </submittedName>
</protein>
<dbReference type="AlphaFoldDB" id="A0A076MZS6"/>
<dbReference type="EMBL" id="CP009110">
    <property type="protein sequence ID" value="AIJ24421.1"/>
    <property type="molecule type" value="Genomic_DNA"/>
</dbReference>
<dbReference type="Gene3D" id="1.10.150.240">
    <property type="entry name" value="Putative phosphatase, domain 2"/>
    <property type="match status" value="1"/>
</dbReference>
<dbReference type="PATRIC" id="fig|1068978.7.peg.4634"/>
<accession>A0A076MZS6</accession>
<dbReference type="InterPro" id="IPR006328">
    <property type="entry name" value="2-HAD"/>
</dbReference>
<reference evidence="3 4" key="1">
    <citation type="submission" date="2014-07" db="EMBL/GenBank/DDBJ databases">
        <title>Whole Genome Sequence of the Amycolatopsis methanolica 239.</title>
        <authorList>
            <person name="Tang B."/>
        </authorList>
    </citation>
    <scope>NUCLEOTIDE SEQUENCE [LARGE SCALE GENOMIC DNA]</scope>
    <source>
        <strain evidence="3 4">239</strain>
    </source>
</reference>
<proteinExistence type="inferred from homology"/>
<dbReference type="InterPro" id="IPR023198">
    <property type="entry name" value="PGP-like_dom2"/>
</dbReference>
<organism evidence="3 4">
    <name type="scientific">Amycolatopsis methanolica 239</name>
    <dbReference type="NCBI Taxonomy" id="1068978"/>
    <lineage>
        <taxon>Bacteria</taxon>
        <taxon>Bacillati</taxon>
        <taxon>Actinomycetota</taxon>
        <taxon>Actinomycetes</taxon>
        <taxon>Pseudonocardiales</taxon>
        <taxon>Pseudonocardiaceae</taxon>
        <taxon>Amycolatopsis</taxon>
        <taxon>Amycolatopsis methanolica group</taxon>
    </lineage>
</organism>
<dbReference type="STRING" id="1068978.AMETH_4329"/>
<evidence type="ECO:0000256" key="2">
    <source>
        <dbReference type="ARBA" id="ARBA00022801"/>
    </source>
</evidence>
<dbReference type="Pfam" id="PF00702">
    <property type="entry name" value="Hydrolase"/>
    <property type="match status" value="1"/>
</dbReference>
<dbReference type="InterPro" id="IPR023214">
    <property type="entry name" value="HAD_sf"/>
</dbReference>
<evidence type="ECO:0000256" key="1">
    <source>
        <dbReference type="ARBA" id="ARBA00008106"/>
    </source>
</evidence>
<name>A0A076MZS6_AMYME</name>
<sequence length="204" mass="21659">MPGMLMVFDINETLLDLAPLDDVLGGAEVRTRWFDLLIHTALVVTASGRYQDFAQLAGACARTVAPEADLPRLAAALRSLPPHPDVEPALADLRDQGHRLVALGNSPQAVIEAQLGDLGFDAIYSAESAGALKPSPAAYALVEHAGEPPVMIAAHDWDIAGAQAAGMRTAFVTRDGRLPLPAHPSPDWTVTDLAEWARSLRTTS</sequence>
<keyword evidence="2" id="KW-0378">Hydrolase</keyword>
<dbReference type="InterPro" id="IPR051540">
    <property type="entry name" value="S-2-haloacid_dehalogenase"/>
</dbReference>
<dbReference type="KEGG" id="amq:AMETH_4329"/>
<evidence type="ECO:0000313" key="3">
    <source>
        <dbReference type="EMBL" id="AIJ24421.1"/>
    </source>
</evidence>
<dbReference type="SFLD" id="SFLDG01129">
    <property type="entry name" value="C1.5:_HAD__Beta-PGM__Phosphata"/>
    <property type="match status" value="1"/>
</dbReference>
<gene>
    <name evidence="3" type="ORF">AMETH_4329</name>
</gene>
<dbReference type="InterPro" id="IPR036412">
    <property type="entry name" value="HAD-like_sf"/>
</dbReference>
<dbReference type="SFLD" id="SFLDS00003">
    <property type="entry name" value="Haloacid_Dehalogenase"/>
    <property type="match status" value="1"/>
</dbReference>
<dbReference type="CDD" id="cd02588">
    <property type="entry name" value="HAD_L2-DEX"/>
    <property type="match status" value="1"/>
</dbReference>
<dbReference type="NCBIfam" id="TIGR01493">
    <property type="entry name" value="HAD-SF-IA-v2"/>
    <property type="match status" value="1"/>
</dbReference>